<name>E1RGL7_METP4</name>
<evidence type="ECO:0000313" key="2">
    <source>
        <dbReference type="Proteomes" id="UP000006565"/>
    </source>
</evidence>
<dbReference type="EMBL" id="CP002117">
    <property type="protein sequence ID" value="ADN36312.1"/>
    <property type="molecule type" value="Genomic_DNA"/>
</dbReference>
<reference evidence="1 2" key="1">
    <citation type="journal article" date="2010" name="Stand. Genomic Sci.">
        <title>Complete genome sequence of Methanoplanus petrolearius type strain (SEBR 4847).</title>
        <authorList>
            <person name="Brambilla E."/>
            <person name="Djao O.D."/>
            <person name="Daligault H."/>
            <person name="Lapidus A."/>
            <person name="Lucas S."/>
            <person name="Hammon N."/>
            <person name="Nolan M."/>
            <person name="Tice H."/>
            <person name="Cheng J.F."/>
            <person name="Han C."/>
            <person name="Tapia R."/>
            <person name="Goodwin L."/>
            <person name="Pitluck S."/>
            <person name="Liolios K."/>
            <person name="Ivanova N."/>
            <person name="Mavromatis K."/>
            <person name="Mikhailova N."/>
            <person name="Pati A."/>
            <person name="Chen A."/>
            <person name="Palaniappan K."/>
            <person name="Land M."/>
            <person name="Hauser L."/>
            <person name="Chang Y.J."/>
            <person name="Jeffries C.D."/>
            <person name="Rohde M."/>
            <person name="Spring S."/>
            <person name="Sikorski J."/>
            <person name="Goker M."/>
            <person name="Woyke T."/>
            <person name="Bristow J."/>
            <person name="Eisen J.A."/>
            <person name="Markowitz V."/>
            <person name="Hugenholtz P."/>
            <person name="Kyrpides N.C."/>
            <person name="Klenk H.P."/>
        </authorList>
    </citation>
    <scope>NUCLEOTIDE SEQUENCE [LARGE SCALE GENOMIC DNA]</scope>
    <source>
        <strain evidence="2">DSM 11571 / OCM 486 / SEBR 4847</strain>
    </source>
</reference>
<dbReference type="eggNOG" id="arCOG09593">
    <property type="taxonomic scope" value="Archaea"/>
</dbReference>
<protein>
    <submittedName>
        <fullName evidence="1">Uncharacterized protein</fullName>
    </submittedName>
</protein>
<gene>
    <name evidence="1" type="ordered locus">Mpet_1555</name>
</gene>
<dbReference type="STRING" id="679926.Mpet_1555"/>
<dbReference type="Proteomes" id="UP000006565">
    <property type="component" value="Chromosome"/>
</dbReference>
<accession>E1RGL7</accession>
<keyword evidence="2" id="KW-1185">Reference proteome</keyword>
<dbReference type="AlphaFoldDB" id="E1RGL7"/>
<sequence length="193" mass="21638">MSVDEIAQFIAYWDVPSSPSPQSDSIVYLFNAIEPSNGHAIIQPVLEWNKHSAKDWTGSAWYFPPYQNEGYFSTPIDVDVGDTIKGTMGWNPGNNKWTITFKDEDTGVSTVNITGCIGYQDVKVFTALEGYYVDDDSEVPGDTTFYNMRFRDLNLQNVDIEWLPDVDGTAPLTGLRVEIPDGINTWVKLHTAN</sequence>
<dbReference type="HOGENOM" id="CLU_1405999_0_0_2"/>
<evidence type="ECO:0000313" key="1">
    <source>
        <dbReference type="EMBL" id="ADN36312.1"/>
    </source>
</evidence>
<dbReference type="OrthoDB" id="140655at2157"/>
<dbReference type="RefSeq" id="WP_013329489.1">
    <property type="nucleotide sequence ID" value="NC_014507.1"/>
</dbReference>
<dbReference type="KEGG" id="mpi:Mpet_1555"/>
<proteinExistence type="predicted"/>
<dbReference type="GeneID" id="33922695"/>
<organism evidence="1 2">
    <name type="scientific">Methanolacinia petrolearia (strain DSM 11571 / OCM 486 / SEBR 4847)</name>
    <name type="common">Methanoplanus petrolearius</name>
    <dbReference type="NCBI Taxonomy" id="679926"/>
    <lineage>
        <taxon>Archaea</taxon>
        <taxon>Methanobacteriati</taxon>
        <taxon>Methanobacteriota</taxon>
        <taxon>Stenosarchaea group</taxon>
        <taxon>Methanomicrobia</taxon>
        <taxon>Methanomicrobiales</taxon>
        <taxon>Methanomicrobiaceae</taxon>
        <taxon>Methanolacinia</taxon>
    </lineage>
</organism>